<proteinExistence type="predicted"/>
<feature type="compositionally biased region" description="Acidic residues" evidence="2">
    <location>
        <begin position="95"/>
        <end position="106"/>
    </location>
</feature>
<evidence type="ECO:0000313" key="5">
    <source>
        <dbReference type="Proteomes" id="UP001498476"/>
    </source>
</evidence>
<dbReference type="Pfam" id="PF00385">
    <property type="entry name" value="Chromo"/>
    <property type="match status" value="1"/>
</dbReference>
<feature type="domain" description="Chromo" evidence="3">
    <location>
        <begin position="226"/>
        <end position="283"/>
    </location>
</feature>
<sequence length="283" mass="32042">MNSVLALFSPRKPPPPPLPPFSEGPSPKAPSPKAQSSPKTQSSPKSKLISKKDKIKAQCALDRLTSSDTIYERGQTSSPAAAKDPIDVADHDSQLEDDPDENDMIDGDATPASATKLPLQSPQARRRSAQNSEAHVEQSNEAEREEEVEGEEEEEEEEEDDKQYTFKNIVGHRWKRDEIEVKVQWEQGPATWEPEENFHRDAPDSLFAYWKAQGGRPLNPKDPDLFVIFAIRKHSPNKKRLLVEWLGYDPEENTWLPREAVEETAPAAVEEYWKSLPKGRKRK</sequence>
<feature type="compositionally biased region" description="Polar residues" evidence="2">
    <location>
        <begin position="64"/>
        <end position="79"/>
    </location>
</feature>
<dbReference type="Proteomes" id="UP001498476">
    <property type="component" value="Unassembled WGS sequence"/>
</dbReference>
<evidence type="ECO:0000256" key="1">
    <source>
        <dbReference type="ARBA" id="ARBA00011353"/>
    </source>
</evidence>
<evidence type="ECO:0000313" key="4">
    <source>
        <dbReference type="EMBL" id="KAK7419792.1"/>
    </source>
</evidence>
<feature type="compositionally biased region" description="Pro residues" evidence="2">
    <location>
        <begin position="11"/>
        <end position="30"/>
    </location>
</feature>
<evidence type="ECO:0000259" key="3">
    <source>
        <dbReference type="PROSITE" id="PS50013"/>
    </source>
</evidence>
<comment type="caution">
    <text evidence="4">The sequence shown here is derived from an EMBL/GenBank/DDBJ whole genome shotgun (WGS) entry which is preliminary data.</text>
</comment>
<evidence type="ECO:0000256" key="2">
    <source>
        <dbReference type="SAM" id="MobiDB-lite"/>
    </source>
</evidence>
<accession>A0ABR1HG47</accession>
<dbReference type="PROSITE" id="PS50013">
    <property type="entry name" value="CHROMO_2"/>
    <property type="match status" value="1"/>
</dbReference>
<dbReference type="SMART" id="SM00298">
    <property type="entry name" value="CHROMO"/>
    <property type="match status" value="2"/>
</dbReference>
<dbReference type="CDD" id="cd00024">
    <property type="entry name" value="CD_CSD"/>
    <property type="match status" value="2"/>
</dbReference>
<name>A0ABR1HG47_9HYPO</name>
<feature type="compositionally biased region" description="Basic and acidic residues" evidence="2">
    <location>
        <begin position="84"/>
        <end position="94"/>
    </location>
</feature>
<protein>
    <recommendedName>
        <fullName evidence="3">Chromo domain-containing protein</fullName>
    </recommendedName>
</protein>
<dbReference type="Gene3D" id="2.40.50.40">
    <property type="match status" value="2"/>
</dbReference>
<keyword evidence="5" id="KW-1185">Reference proteome</keyword>
<comment type="subunit">
    <text evidence="1">Component of the NuA4 histone acetyltransferase complex.</text>
</comment>
<feature type="compositionally biased region" description="Low complexity" evidence="2">
    <location>
        <begin position="31"/>
        <end position="47"/>
    </location>
</feature>
<dbReference type="InterPro" id="IPR023780">
    <property type="entry name" value="Chromo_domain"/>
</dbReference>
<dbReference type="InterPro" id="IPR016197">
    <property type="entry name" value="Chromo-like_dom_sf"/>
</dbReference>
<dbReference type="InterPro" id="IPR000953">
    <property type="entry name" value="Chromo/chromo_shadow_dom"/>
</dbReference>
<feature type="compositionally biased region" description="Acidic residues" evidence="2">
    <location>
        <begin position="143"/>
        <end position="161"/>
    </location>
</feature>
<feature type="compositionally biased region" description="Polar residues" evidence="2">
    <location>
        <begin position="118"/>
        <end position="133"/>
    </location>
</feature>
<gene>
    <name evidence="4" type="ORF">QQX98_003164</name>
</gene>
<dbReference type="EMBL" id="JAZAVJ010000035">
    <property type="protein sequence ID" value="KAK7419792.1"/>
    <property type="molecule type" value="Genomic_DNA"/>
</dbReference>
<dbReference type="SUPFAM" id="SSF54160">
    <property type="entry name" value="Chromo domain-like"/>
    <property type="match status" value="2"/>
</dbReference>
<organism evidence="4 5">
    <name type="scientific">Neonectria punicea</name>
    <dbReference type="NCBI Taxonomy" id="979145"/>
    <lineage>
        <taxon>Eukaryota</taxon>
        <taxon>Fungi</taxon>
        <taxon>Dikarya</taxon>
        <taxon>Ascomycota</taxon>
        <taxon>Pezizomycotina</taxon>
        <taxon>Sordariomycetes</taxon>
        <taxon>Hypocreomycetidae</taxon>
        <taxon>Hypocreales</taxon>
        <taxon>Nectriaceae</taxon>
        <taxon>Neonectria</taxon>
    </lineage>
</organism>
<reference evidence="4 5" key="1">
    <citation type="journal article" date="2025" name="Microbiol. Resour. Announc.">
        <title>Draft genome sequences for Neonectria magnoliae and Neonectria punicea, canker pathogens of Liriodendron tulipifera and Acer saccharum in West Virginia.</title>
        <authorList>
            <person name="Petronek H.M."/>
            <person name="Kasson M.T."/>
            <person name="Metheny A.M."/>
            <person name="Stauder C.M."/>
            <person name="Lovett B."/>
            <person name="Lynch S.C."/>
            <person name="Garnas J.R."/>
            <person name="Kasson L.R."/>
            <person name="Stajich J.E."/>
        </authorList>
    </citation>
    <scope>NUCLEOTIDE SEQUENCE [LARGE SCALE GENOMIC DNA]</scope>
    <source>
        <strain evidence="4 5">NRRL 64653</strain>
    </source>
</reference>
<feature type="region of interest" description="Disordered" evidence="2">
    <location>
        <begin position="1"/>
        <end position="169"/>
    </location>
</feature>